<dbReference type="GeneID" id="31366976"/>
<evidence type="ECO:0000313" key="2">
    <source>
        <dbReference type="Proteomes" id="UP000001396"/>
    </source>
</evidence>
<dbReference type="SUPFAM" id="SSF51161">
    <property type="entry name" value="Trimeric LpxA-like enzymes"/>
    <property type="match status" value="1"/>
</dbReference>
<dbReference type="EMBL" id="ADBJ01000056">
    <property type="protein sequence ID" value="EFA75428.1"/>
    <property type="molecule type" value="Genomic_DNA"/>
</dbReference>
<dbReference type="CDD" id="cd04645">
    <property type="entry name" value="LbH_gamma_CA_like"/>
    <property type="match status" value="1"/>
</dbReference>
<dbReference type="GO" id="GO:0016740">
    <property type="term" value="F:transferase activity"/>
    <property type="evidence" value="ECO:0007669"/>
    <property type="project" value="UniProtKB-KW"/>
</dbReference>
<dbReference type="Gene3D" id="2.160.10.10">
    <property type="entry name" value="Hexapeptide repeat proteins"/>
    <property type="match status" value="1"/>
</dbReference>
<name>D3BTL1_HETP5</name>
<dbReference type="Proteomes" id="UP000001396">
    <property type="component" value="Unassembled WGS sequence"/>
</dbReference>
<dbReference type="PANTHER" id="PTHR13061">
    <property type="entry name" value="DYNACTIN SUBUNIT P25"/>
    <property type="match status" value="1"/>
</dbReference>
<dbReference type="OMA" id="VNYIHIG"/>
<keyword evidence="2" id="KW-1185">Reference proteome</keyword>
<dbReference type="InterPro" id="IPR011004">
    <property type="entry name" value="Trimer_LpxA-like_sf"/>
</dbReference>
<dbReference type="InParanoid" id="D3BTL1"/>
<reference evidence="1 2" key="1">
    <citation type="journal article" date="2011" name="Genome Res.">
        <title>Phylogeny-wide analysis of social amoeba genomes highlights ancient origins for complex intercellular communication.</title>
        <authorList>
            <person name="Heidel A.J."/>
            <person name="Lawal H.M."/>
            <person name="Felder M."/>
            <person name="Schilde C."/>
            <person name="Helps N.R."/>
            <person name="Tunggal B."/>
            <person name="Rivero F."/>
            <person name="John U."/>
            <person name="Schleicher M."/>
            <person name="Eichinger L."/>
            <person name="Platzer M."/>
            <person name="Noegel A.A."/>
            <person name="Schaap P."/>
            <person name="Gloeckner G."/>
        </authorList>
    </citation>
    <scope>NUCLEOTIDE SEQUENCE [LARGE SCALE GENOMIC DNA]</scope>
    <source>
        <strain evidence="2">ATCC 26659 / Pp 5 / PN500</strain>
    </source>
</reference>
<dbReference type="AlphaFoldDB" id="D3BTL1"/>
<keyword evidence="1" id="KW-0808">Transferase</keyword>
<sequence>MTYCVNNVAKCLEILMVSRSSTVSNRRNFCTYYNSKDNQQHYDISELKKYSENENQVEKYLDKYNKHQTLMPFYNKHSIALPTVFGLYPRTPLGTFVAPSASVIGNVVLCYGSSVWYNSVIKADVNLIHIGNFTNIQDGTVIREAARPLSLDHDGSTIIGHYCTIGHNCVLEACTVEENCLIGMGSVLEAGSYVETNSILGANSLLPKGARVPTGELWAGRPAKFVRKLTDEEMIDIHNQAAQYHKYSQSHHQDLGLHNPSSAYVDAENQGIEVGFKGEYF</sequence>
<dbReference type="STRING" id="670386.D3BTL1"/>
<comment type="caution">
    <text evidence="1">The sequence shown here is derived from an EMBL/GenBank/DDBJ whole genome shotgun (WGS) entry which is preliminary data.</text>
</comment>
<dbReference type="InterPro" id="IPR050484">
    <property type="entry name" value="Transf_Hexapept/Carb_Anhydrase"/>
</dbReference>
<dbReference type="RefSeq" id="XP_020427562.1">
    <property type="nucleotide sequence ID" value="XM_020582259.1"/>
</dbReference>
<organism evidence="1 2">
    <name type="scientific">Heterostelium pallidum (strain ATCC 26659 / Pp 5 / PN500)</name>
    <name type="common">Cellular slime mold</name>
    <name type="synonym">Polysphondylium pallidum</name>
    <dbReference type="NCBI Taxonomy" id="670386"/>
    <lineage>
        <taxon>Eukaryota</taxon>
        <taxon>Amoebozoa</taxon>
        <taxon>Evosea</taxon>
        <taxon>Eumycetozoa</taxon>
        <taxon>Dictyostelia</taxon>
        <taxon>Acytosteliales</taxon>
        <taxon>Acytosteliaceae</taxon>
        <taxon>Heterostelium</taxon>
    </lineage>
</organism>
<evidence type="ECO:0000313" key="1">
    <source>
        <dbReference type="EMBL" id="EFA75428.1"/>
    </source>
</evidence>
<proteinExistence type="predicted"/>
<accession>D3BTL1</accession>
<protein>
    <submittedName>
        <fullName evidence="1">Bacterial transferase hexapeptide repeat-containing protein</fullName>
    </submittedName>
</protein>
<dbReference type="InterPro" id="IPR047324">
    <property type="entry name" value="LbH_gamma_CA-like"/>
</dbReference>
<gene>
    <name evidence="1" type="ORF">PPL_11508</name>
</gene>
<dbReference type="PANTHER" id="PTHR13061:SF60">
    <property type="entry name" value="BACTERIAL TRANSFERASE HEXAPEPTIDE REPEAT-CONTAINING PROTEIN"/>
    <property type="match status" value="1"/>
</dbReference>